<feature type="transmembrane region" description="Helical" evidence="1">
    <location>
        <begin position="39"/>
        <end position="57"/>
    </location>
</feature>
<keyword evidence="1" id="KW-0812">Transmembrane</keyword>
<feature type="transmembrane region" description="Helical" evidence="1">
    <location>
        <begin position="64"/>
        <end position="80"/>
    </location>
</feature>
<reference evidence="2 3" key="1">
    <citation type="journal article" date="2019" name="Nat. Ecol. Evol.">
        <title>Megaphylogeny resolves global patterns of mushroom evolution.</title>
        <authorList>
            <person name="Varga T."/>
            <person name="Krizsan K."/>
            <person name="Foldi C."/>
            <person name="Dima B."/>
            <person name="Sanchez-Garcia M."/>
            <person name="Sanchez-Ramirez S."/>
            <person name="Szollosi G.J."/>
            <person name="Szarkandi J.G."/>
            <person name="Papp V."/>
            <person name="Albert L."/>
            <person name="Andreopoulos W."/>
            <person name="Angelini C."/>
            <person name="Antonin V."/>
            <person name="Barry K.W."/>
            <person name="Bougher N.L."/>
            <person name="Buchanan P."/>
            <person name="Buyck B."/>
            <person name="Bense V."/>
            <person name="Catcheside P."/>
            <person name="Chovatia M."/>
            <person name="Cooper J."/>
            <person name="Damon W."/>
            <person name="Desjardin D."/>
            <person name="Finy P."/>
            <person name="Geml J."/>
            <person name="Haridas S."/>
            <person name="Hughes K."/>
            <person name="Justo A."/>
            <person name="Karasinski D."/>
            <person name="Kautmanova I."/>
            <person name="Kiss B."/>
            <person name="Kocsube S."/>
            <person name="Kotiranta H."/>
            <person name="LaButti K.M."/>
            <person name="Lechner B.E."/>
            <person name="Liimatainen K."/>
            <person name="Lipzen A."/>
            <person name="Lukacs Z."/>
            <person name="Mihaltcheva S."/>
            <person name="Morgado L.N."/>
            <person name="Niskanen T."/>
            <person name="Noordeloos M.E."/>
            <person name="Ohm R.A."/>
            <person name="Ortiz-Santana B."/>
            <person name="Ovrebo C."/>
            <person name="Racz N."/>
            <person name="Riley R."/>
            <person name="Savchenko A."/>
            <person name="Shiryaev A."/>
            <person name="Soop K."/>
            <person name="Spirin V."/>
            <person name="Szebenyi C."/>
            <person name="Tomsovsky M."/>
            <person name="Tulloss R.E."/>
            <person name="Uehling J."/>
            <person name="Grigoriev I.V."/>
            <person name="Vagvolgyi C."/>
            <person name="Papp T."/>
            <person name="Martin F.M."/>
            <person name="Miettinen O."/>
            <person name="Hibbett D.S."/>
            <person name="Nagy L.G."/>
        </authorList>
    </citation>
    <scope>NUCLEOTIDE SEQUENCE [LARGE SCALE GENOMIC DNA]</scope>
    <source>
        <strain evidence="2 3">CBS 962.96</strain>
    </source>
</reference>
<organism evidence="2 3">
    <name type="scientific">Dendrothele bispora (strain CBS 962.96)</name>
    <dbReference type="NCBI Taxonomy" id="1314807"/>
    <lineage>
        <taxon>Eukaryota</taxon>
        <taxon>Fungi</taxon>
        <taxon>Dikarya</taxon>
        <taxon>Basidiomycota</taxon>
        <taxon>Agaricomycotina</taxon>
        <taxon>Agaricomycetes</taxon>
        <taxon>Agaricomycetidae</taxon>
        <taxon>Agaricales</taxon>
        <taxon>Agaricales incertae sedis</taxon>
        <taxon>Dendrothele</taxon>
    </lineage>
</organism>
<dbReference type="EMBL" id="ML179971">
    <property type="protein sequence ID" value="THU79828.1"/>
    <property type="molecule type" value="Genomic_DNA"/>
</dbReference>
<dbReference type="OrthoDB" id="3041984at2759"/>
<keyword evidence="1" id="KW-0472">Membrane</keyword>
<evidence type="ECO:0000313" key="2">
    <source>
        <dbReference type="EMBL" id="THU79828.1"/>
    </source>
</evidence>
<keyword evidence="1" id="KW-1133">Transmembrane helix</keyword>
<sequence>MSSSPSYINIDDLAEPPHPNPHTSILTNDFSPELASLPTWNLVLTWLILFFSFRFFVPLQWRRLYAYIVFGLFISHLSYAEMLLSTVLSNLRGLGFTSNFFWVGVDFVWYGLTKVAQFLEEVTEYAKTREEEEKFEKEDEQRKKRYVREREQAMKDEKR</sequence>
<proteinExistence type="predicted"/>
<accession>A0A4S8KWB5</accession>
<dbReference type="Proteomes" id="UP000297245">
    <property type="component" value="Unassembled WGS sequence"/>
</dbReference>
<evidence type="ECO:0000256" key="1">
    <source>
        <dbReference type="SAM" id="Phobius"/>
    </source>
</evidence>
<protein>
    <submittedName>
        <fullName evidence="2">Uncharacterized protein</fullName>
    </submittedName>
</protein>
<name>A0A4S8KWB5_DENBC</name>
<dbReference type="AlphaFoldDB" id="A0A4S8KWB5"/>
<keyword evidence="3" id="KW-1185">Reference proteome</keyword>
<gene>
    <name evidence="2" type="ORF">K435DRAFT_810392</name>
</gene>
<evidence type="ECO:0000313" key="3">
    <source>
        <dbReference type="Proteomes" id="UP000297245"/>
    </source>
</evidence>
<feature type="transmembrane region" description="Helical" evidence="1">
    <location>
        <begin position="100"/>
        <end position="119"/>
    </location>
</feature>